<protein>
    <submittedName>
        <fullName evidence="1">Uncharacterized protein</fullName>
    </submittedName>
</protein>
<dbReference type="Proteomes" id="UP000887013">
    <property type="component" value="Unassembled WGS sequence"/>
</dbReference>
<dbReference type="AlphaFoldDB" id="A0A8X6R3S8"/>
<comment type="caution">
    <text evidence="1">The sequence shown here is derived from an EMBL/GenBank/DDBJ whole genome shotgun (WGS) entry which is preliminary data.</text>
</comment>
<organism evidence="1 2">
    <name type="scientific">Nephila pilipes</name>
    <name type="common">Giant wood spider</name>
    <name type="synonym">Nephila maculata</name>
    <dbReference type="NCBI Taxonomy" id="299642"/>
    <lineage>
        <taxon>Eukaryota</taxon>
        <taxon>Metazoa</taxon>
        <taxon>Ecdysozoa</taxon>
        <taxon>Arthropoda</taxon>
        <taxon>Chelicerata</taxon>
        <taxon>Arachnida</taxon>
        <taxon>Araneae</taxon>
        <taxon>Araneomorphae</taxon>
        <taxon>Entelegynae</taxon>
        <taxon>Araneoidea</taxon>
        <taxon>Nephilidae</taxon>
        <taxon>Nephila</taxon>
    </lineage>
</organism>
<evidence type="ECO:0000313" key="2">
    <source>
        <dbReference type="Proteomes" id="UP000887013"/>
    </source>
</evidence>
<evidence type="ECO:0000313" key="1">
    <source>
        <dbReference type="EMBL" id="GFU60535.1"/>
    </source>
</evidence>
<sequence length="103" mass="12093">MWPRLPCGYGRDPPVLLRQLPWFQALDWLKTHLWCFFLFINILQFLESSGASLCHHGSLHMVIRSENLQDIPEDKDHQLSTRDYVHDHLKTSASLVFSSYDKP</sequence>
<accession>A0A8X6R3S8</accession>
<dbReference type="EMBL" id="BMAW01040680">
    <property type="protein sequence ID" value="GFU60535.1"/>
    <property type="molecule type" value="Genomic_DNA"/>
</dbReference>
<name>A0A8X6R3S8_NEPPI</name>
<reference evidence="1" key="1">
    <citation type="submission" date="2020-08" db="EMBL/GenBank/DDBJ databases">
        <title>Multicomponent nature underlies the extraordinary mechanical properties of spider dragline silk.</title>
        <authorList>
            <person name="Kono N."/>
            <person name="Nakamura H."/>
            <person name="Mori M."/>
            <person name="Yoshida Y."/>
            <person name="Ohtoshi R."/>
            <person name="Malay A.D."/>
            <person name="Moran D.A.P."/>
            <person name="Tomita M."/>
            <person name="Numata K."/>
            <person name="Arakawa K."/>
        </authorList>
    </citation>
    <scope>NUCLEOTIDE SEQUENCE</scope>
</reference>
<gene>
    <name evidence="1" type="ORF">NPIL_566051</name>
</gene>
<proteinExistence type="predicted"/>
<keyword evidence="2" id="KW-1185">Reference proteome</keyword>